<proteinExistence type="predicted"/>
<name>A0A183T7J4_SCHSO</name>
<dbReference type="AlphaFoldDB" id="A0A183T7J4"/>
<protein>
    <submittedName>
        <fullName evidence="1">Integrase catalytic domain-containing protein</fullName>
    </submittedName>
</protein>
<dbReference type="SUPFAM" id="SSF53098">
    <property type="entry name" value="Ribonuclease H-like"/>
    <property type="match status" value="1"/>
</dbReference>
<dbReference type="GO" id="GO:0003676">
    <property type="term" value="F:nucleic acid binding"/>
    <property type="evidence" value="ECO:0007669"/>
    <property type="project" value="InterPro"/>
</dbReference>
<organism evidence="1">
    <name type="scientific">Schistocephalus solidus</name>
    <name type="common">Tapeworm</name>
    <dbReference type="NCBI Taxonomy" id="70667"/>
    <lineage>
        <taxon>Eukaryota</taxon>
        <taxon>Metazoa</taxon>
        <taxon>Spiralia</taxon>
        <taxon>Lophotrochozoa</taxon>
        <taxon>Platyhelminthes</taxon>
        <taxon>Cestoda</taxon>
        <taxon>Eucestoda</taxon>
        <taxon>Diphyllobothriidea</taxon>
        <taxon>Diphyllobothriidae</taxon>
        <taxon>Schistocephalus</taxon>
    </lineage>
</organism>
<sequence>VGFRPSNPPPPPNPFHPGDDYSLCAFHARNVLRGFPPKAAGSYLVSLLDDSDVRQIMATGISLDAPATALFDLLDNLFDHKQPAALALEAFWSWRQLTTESVDAYVGALRELALRASLDESPVQRETEVVKRFMLGVQNTELYSKFVRKHDNLRPHTFVRCCNRFRLNVSHHLTQSVAARWPLLAAPIVADLAGGPSIATTIRCQSYVPDLCSDFRWIEARAPTKPFQLSIAKGSILHPEGQASFAVTICHFTTENTFVCARIQWDAIMGMDFLSGNSEVLHTDVLSAIGDRPSWAPLISESAIGESSRQTLVRLIEEFPAHFNVHNRPLGHTQPIVLVKKRTVTELGAGDSRQLVMPRTKVHDTINDIHRQLVHTGQRKMEVAVLRRFSCSRSHQDVVLYCLADPRTVSAAKTDRSGQTLPQDRHNVTTPDYPSWFILVVIDYFTKWCETIPLQNRDASRHGAQSIIHSGRGIVFEIHLLTELCALLQKKDRNHPLPLKRERTSRMNEPDEPDDQKFLSTFVDHDSPDSWIDYLPQRLLAYRITFHESTGCSSELLQLGHELERLIVAYRLTADNIQMAQPQKNATTDTQYRLLFRPRPPVGATTKVYRPWVGLYTIVYEPCADTFVLRDRQRHTADVVSVHFNQIKPAPCRALILSPSPEAQTVEITTWNPLKQTVKEFCRQCFSPEWYPTLPRDEDDYCSPIDGLWSCVMDLENGTPYLLMVDSIGNQFSTC</sequence>
<accession>A0A183T7J4</accession>
<dbReference type="Gene3D" id="3.30.420.10">
    <property type="entry name" value="Ribonuclease H-like superfamily/Ribonuclease H"/>
    <property type="match status" value="1"/>
</dbReference>
<dbReference type="WBParaSite" id="SSLN_0001291201-mRNA-1">
    <property type="protein sequence ID" value="SSLN_0001291201-mRNA-1"/>
    <property type="gene ID" value="SSLN_0001291201"/>
</dbReference>
<evidence type="ECO:0000313" key="1">
    <source>
        <dbReference type="WBParaSite" id="SSLN_0001291201-mRNA-1"/>
    </source>
</evidence>
<dbReference type="InterPro" id="IPR012337">
    <property type="entry name" value="RNaseH-like_sf"/>
</dbReference>
<reference evidence="1" key="1">
    <citation type="submission" date="2016-06" db="UniProtKB">
        <authorList>
            <consortium name="WormBaseParasite"/>
        </authorList>
    </citation>
    <scope>IDENTIFICATION</scope>
</reference>
<dbReference type="InterPro" id="IPR036397">
    <property type="entry name" value="RNaseH_sf"/>
</dbReference>